<evidence type="ECO:0000256" key="1">
    <source>
        <dbReference type="SAM" id="Phobius"/>
    </source>
</evidence>
<evidence type="ECO:0000313" key="2">
    <source>
        <dbReference type="EMBL" id="CAG5099887.1"/>
    </source>
</evidence>
<evidence type="ECO:0000313" key="3">
    <source>
        <dbReference type="Proteomes" id="UP000786811"/>
    </source>
</evidence>
<protein>
    <submittedName>
        <fullName evidence="2">Uncharacterized protein</fullName>
    </submittedName>
</protein>
<comment type="caution">
    <text evidence="2">The sequence shown here is derived from an EMBL/GenBank/DDBJ whole genome shotgun (WGS) entry which is preliminary data.</text>
</comment>
<dbReference type="AlphaFoldDB" id="A0A8J2HJY8"/>
<accession>A0A8J2HJY8</accession>
<sequence length="106" mass="12555">MLSFSLSPKNVSLRWKHNFSLLFLHRKSIKVSSASQIFIFVLLSYSIHVMDMKILMVVLIVCAIFTSIKADSTRRNQKKLKISRREDDDSEFYFLILNKNFYLNKF</sequence>
<dbReference type="EMBL" id="CAJNRD030001122">
    <property type="protein sequence ID" value="CAG5099887.1"/>
    <property type="molecule type" value="Genomic_DNA"/>
</dbReference>
<feature type="non-terminal residue" evidence="2">
    <location>
        <position position="1"/>
    </location>
</feature>
<organism evidence="2 3">
    <name type="scientific">Cotesia congregata</name>
    <name type="common">Parasitoid wasp</name>
    <name type="synonym">Apanteles congregatus</name>
    <dbReference type="NCBI Taxonomy" id="51543"/>
    <lineage>
        <taxon>Eukaryota</taxon>
        <taxon>Metazoa</taxon>
        <taxon>Ecdysozoa</taxon>
        <taxon>Arthropoda</taxon>
        <taxon>Hexapoda</taxon>
        <taxon>Insecta</taxon>
        <taxon>Pterygota</taxon>
        <taxon>Neoptera</taxon>
        <taxon>Endopterygota</taxon>
        <taxon>Hymenoptera</taxon>
        <taxon>Apocrita</taxon>
        <taxon>Ichneumonoidea</taxon>
        <taxon>Braconidae</taxon>
        <taxon>Microgastrinae</taxon>
        <taxon>Cotesia</taxon>
    </lineage>
</organism>
<keyword evidence="3" id="KW-1185">Reference proteome</keyword>
<dbReference type="Proteomes" id="UP000786811">
    <property type="component" value="Unassembled WGS sequence"/>
</dbReference>
<keyword evidence="1" id="KW-0812">Transmembrane</keyword>
<name>A0A8J2HJY8_COTCN</name>
<feature type="transmembrane region" description="Helical" evidence="1">
    <location>
        <begin position="54"/>
        <end position="71"/>
    </location>
</feature>
<keyword evidence="1" id="KW-0472">Membrane</keyword>
<gene>
    <name evidence="2" type="ORF">HICCMSTLAB_LOCUS9284</name>
</gene>
<proteinExistence type="predicted"/>
<reference evidence="2" key="1">
    <citation type="submission" date="2021-04" db="EMBL/GenBank/DDBJ databases">
        <authorList>
            <person name="Chebbi M.A.C M."/>
        </authorList>
    </citation>
    <scope>NUCLEOTIDE SEQUENCE</scope>
</reference>
<keyword evidence="1" id="KW-1133">Transmembrane helix</keyword>